<dbReference type="InterPro" id="IPR011991">
    <property type="entry name" value="ArsR-like_HTH"/>
</dbReference>
<organism evidence="5 6">
    <name type="scientific">Streptomyces parvus</name>
    <dbReference type="NCBI Taxonomy" id="66428"/>
    <lineage>
        <taxon>Bacteria</taxon>
        <taxon>Bacillati</taxon>
        <taxon>Actinomycetota</taxon>
        <taxon>Actinomycetes</taxon>
        <taxon>Kitasatosporales</taxon>
        <taxon>Streptomycetaceae</taxon>
        <taxon>Streptomyces</taxon>
    </lineage>
</organism>
<protein>
    <submittedName>
        <fullName evidence="5">Winged helix-turn-helix transcriptional regulator</fullName>
    </submittedName>
</protein>
<dbReference type="EMBL" id="JAAGMP010000457">
    <property type="protein sequence ID" value="NEC18475.1"/>
    <property type="molecule type" value="Genomic_DNA"/>
</dbReference>
<dbReference type="Proteomes" id="UP000469670">
    <property type="component" value="Unassembled WGS sequence"/>
</dbReference>
<dbReference type="InterPro" id="IPR036390">
    <property type="entry name" value="WH_DNA-bd_sf"/>
</dbReference>
<gene>
    <name evidence="5" type="ORF">G3I50_09425</name>
</gene>
<dbReference type="GO" id="GO:0003677">
    <property type="term" value="F:DNA binding"/>
    <property type="evidence" value="ECO:0007669"/>
    <property type="project" value="UniProtKB-KW"/>
</dbReference>
<dbReference type="RefSeq" id="WP_164201306.1">
    <property type="nucleotide sequence ID" value="NZ_JAAGMP010000457.1"/>
</dbReference>
<evidence type="ECO:0000256" key="3">
    <source>
        <dbReference type="ARBA" id="ARBA00023163"/>
    </source>
</evidence>
<evidence type="ECO:0000313" key="5">
    <source>
        <dbReference type="EMBL" id="NEC18475.1"/>
    </source>
</evidence>
<dbReference type="SMART" id="SM00418">
    <property type="entry name" value="HTH_ARSR"/>
    <property type="match status" value="1"/>
</dbReference>
<dbReference type="InterPro" id="IPR001845">
    <property type="entry name" value="HTH_ArsR_DNA-bd_dom"/>
</dbReference>
<dbReference type="AlphaFoldDB" id="A0A7K3RTC7"/>
<dbReference type="SUPFAM" id="SSF46785">
    <property type="entry name" value="Winged helix' DNA-binding domain"/>
    <property type="match status" value="1"/>
</dbReference>
<keyword evidence="3" id="KW-0804">Transcription</keyword>
<proteinExistence type="predicted"/>
<evidence type="ECO:0000259" key="4">
    <source>
        <dbReference type="SMART" id="SM00418"/>
    </source>
</evidence>
<dbReference type="PANTHER" id="PTHR43132">
    <property type="entry name" value="ARSENICAL RESISTANCE OPERON REPRESSOR ARSR-RELATED"/>
    <property type="match status" value="1"/>
</dbReference>
<dbReference type="InterPro" id="IPR036388">
    <property type="entry name" value="WH-like_DNA-bd_sf"/>
</dbReference>
<dbReference type="PANTHER" id="PTHR43132:SF8">
    <property type="entry name" value="HTH-TYPE TRANSCRIPTIONAL REGULATOR KMTR"/>
    <property type="match status" value="1"/>
</dbReference>
<evidence type="ECO:0000256" key="2">
    <source>
        <dbReference type="ARBA" id="ARBA00023125"/>
    </source>
</evidence>
<dbReference type="Gene3D" id="1.10.10.10">
    <property type="entry name" value="Winged helix-like DNA-binding domain superfamily/Winged helix DNA-binding domain"/>
    <property type="match status" value="1"/>
</dbReference>
<dbReference type="GO" id="GO:0003700">
    <property type="term" value="F:DNA-binding transcription factor activity"/>
    <property type="evidence" value="ECO:0007669"/>
    <property type="project" value="InterPro"/>
</dbReference>
<accession>A0A7K3RTC7</accession>
<feature type="domain" description="HTH arsR-type" evidence="4">
    <location>
        <begin position="252"/>
        <end position="323"/>
    </location>
</feature>
<name>A0A7K3RTC7_9ACTN</name>
<comment type="caution">
    <text evidence="5">The sequence shown here is derived from an EMBL/GenBank/DDBJ whole genome shotgun (WGS) entry which is preliminary data.</text>
</comment>
<dbReference type="CDD" id="cd00090">
    <property type="entry name" value="HTH_ARSR"/>
    <property type="match status" value="1"/>
</dbReference>
<keyword evidence="1" id="KW-0805">Transcription regulation</keyword>
<keyword evidence="2" id="KW-0238">DNA-binding</keyword>
<evidence type="ECO:0000313" key="6">
    <source>
        <dbReference type="Proteomes" id="UP000469670"/>
    </source>
</evidence>
<dbReference type="InterPro" id="IPR051011">
    <property type="entry name" value="Metal_resp_trans_reg"/>
</dbReference>
<sequence>MALRIHFTADDLARITVAPRPDPMWELVNSLHALQARQTASEHAPWIRHVRKRLARSDLRGPIRLLTTLVPPRGNFPDFLTPPHQGGMEAARGLIRATPAARLRSEIASCAENRKRPSTWLRRLAEGERGARQELDGAVLTYFRELLAPQLHLIDDVVHADRALHSRNVLEGGAERLLNTLPPSIRWEPPTLVADYPRDGDLHLGGRGISLVPSFFCTGRPVTLIDPELPPVLVYPASRHPGSADPLDGLPELLGRTRALALGALSSPCSTGELARRIGVSIGTASKHASVLRTTKLITSTRRGGEVVHALTPLGRELAQGRRGGSWCCGPDPA</sequence>
<evidence type="ECO:0000256" key="1">
    <source>
        <dbReference type="ARBA" id="ARBA00023015"/>
    </source>
</evidence>
<reference evidence="5 6" key="1">
    <citation type="submission" date="2020-01" db="EMBL/GenBank/DDBJ databases">
        <title>Insect and environment-associated Actinomycetes.</title>
        <authorList>
            <person name="Currrie C."/>
            <person name="Chevrette M."/>
            <person name="Carlson C."/>
            <person name="Stubbendieck R."/>
            <person name="Wendt-Pienkowski E."/>
        </authorList>
    </citation>
    <scope>NUCLEOTIDE SEQUENCE [LARGE SCALE GENOMIC DNA]</scope>
    <source>
        <strain evidence="5 6">SID7590</strain>
    </source>
</reference>